<reference evidence="1" key="1">
    <citation type="submission" date="2019-08" db="EMBL/GenBank/DDBJ databases">
        <authorList>
            <person name="Kucharzyk K."/>
            <person name="Murdoch R.W."/>
            <person name="Higgins S."/>
            <person name="Loffler F."/>
        </authorList>
    </citation>
    <scope>NUCLEOTIDE SEQUENCE</scope>
</reference>
<sequence length="212" mass="23053">MHDAHAAHARAVRQPDELAQRLAGFVRAQAVQVQLALNAPVAATQLARHVQTDAGAAKAQLIVHVQQGADIELVAHGFAQHILFVQHHLQRQRRGRRLQKADFVARAQRRDLADAERKQIAFTLARCTRFGLREGQGFGLFAQLLEMAGDAGQILQRAVCVAHSRPSSAMEQAAPSPTMMWSSTRTSIKARAALSVVVRELSALLGCTLPLG</sequence>
<evidence type="ECO:0000313" key="1">
    <source>
        <dbReference type="EMBL" id="MPN24778.1"/>
    </source>
</evidence>
<comment type="caution">
    <text evidence="1">The sequence shown here is derived from an EMBL/GenBank/DDBJ whole genome shotgun (WGS) entry which is preliminary data.</text>
</comment>
<accession>A0A645GCZ9</accession>
<organism evidence="1">
    <name type="scientific">bioreactor metagenome</name>
    <dbReference type="NCBI Taxonomy" id="1076179"/>
    <lineage>
        <taxon>unclassified sequences</taxon>
        <taxon>metagenomes</taxon>
        <taxon>ecological metagenomes</taxon>
    </lineage>
</organism>
<dbReference type="EMBL" id="VSSQ01073734">
    <property type="protein sequence ID" value="MPN24778.1"/>
    <property type="molecule type" value="Genomic_DNA"/>
</dbReference>
<protein>
    <submittedName>
        <fullName evidence="1">Uncharacterized protein</fullName>
    </submittedName>
</protein>
<gene>
    <name evidence="1" type="ORF">SDC9_172180</name>
</gene>
<proteinExistence type="predicted"/>
<name>A0A645GCZ9_9ZZZZ</name>
<dbReference type="AlphaFoldDB" id="A0A645GCZ9"/>